<protein>
    <recommendedName>
        <fullName evidence="5">O-methyltransferase C-terminal domain-containing protein</fullName>
    </recommendedName>
</protein>
<dbReference type="InterPro" id="IPR036390">
    <property type="entry name" value="WH_DNA-bd_sf"/>
</dbReference>
<dbReference type="PANTHER" id="PTHR43712">
    <property type="entry name" value="PUTATIVE (AFU_ORTHOLOGUE AFUA_4G14580)-RELATED"/>
    <property type="match status" value="1"/>
</dbReference>
<dbReference type="GO" id="GO:0032259">
    <property type="term" value="P:methylation"/>
    <property type="evidence" value="ECO:0007669"/>
    <property type="project" value="UniProtKB-KW"/>
</dbReference>
<reference evidence="6 7" key="1">
    <citation type="submission" date="2020-03" db="EMBL/GenBank/DDBJ databases">
        <title>Draft Genome Sequence of Cudoniella acicularis.</title>
        <authorList>
            <person name="Buettner E."/>
            <person name="Kellner H."/>
        </authorList>
    </citation>
    <scope>NUCLEOTIDE SEQUENCE [LARGE SCALE GENOMIC DNA]</scope>
    <source>
        <strain evidence="6 7">DSM 108380</strain>
    </source>
</reference>
<gene>
    <name evidence="6" type="ORF">G7Y89_g14285</name>
</gene>
<dbReference type="SUPFAM" id="SSF53335">
    <property type="entry name" value="S-adenosyl-L-methionine-dependent methyltransferases"/>
    <property type="match status" value="1"/>
</dbReference>
<dbReference type="PANTHER" id="PTHR43712:SF17">
    <property type="entry name" value="O-METHYLTRANSFERASE"/>
    <property type="match status" value="1"/>
</dbReference>
<feature type="domain" description="O-methyltransferase C-terminal" evidence="5">
    <location>
        <begin position="225"/>
        <end position="373"/>
    </location>
</feature>
<evidence type="ECO:0000313" key="6">
    <source>
        <dbReference type="EMBL" id="KAF4622738.1"/>
    </source>
</evidence>
<dbReference type="InterPro" id="IPR036388">
    <property type="entry name" value="WH-like_DNA-bd_sf"/>
</dbReference>
<evidence type="ECO:0000256" key="3">
    <source>
        <dbReference type="ARBA" id="ARBA00022691"/>
    </source>
</evidence>
<dbReference type="InterPro" id="IPR016461">
    <property type="entry name" value="COMT-like"/>
</dbReference>
<organism evidence="6 7">
    <name type="scientific">Cudoniella acicularis</name>
    <dbReference type="NCBI Taxonomy" id="354080"/>
    <lineage>
        <taxon>Eukaryota</taxon>
        <taxon>Fungi</taxon>
        <taxon>Dikarya</taxon>
        <taxon>Ascomycota</taxon>
        <taxon>Pezizomycotina</taxon>
        <taxon>Leotiomycetes</taxon>
        <taxon>Helotiales</taxon>
        <taxon>Tricladiaceae</taxon>
        <taxon>Cudoniella</taxon>
    </lineage>
</organism>
<feature type="active site" description="Proton acceptor" evidence="4">
    <location>
        <position position="302"/>
    </location>
</feature>
<dbReference type="Gene3D" id="1.10.10.10">
    <property type="entry name" value="Winged helix-like DNA-binding domain superfamily/Winged helix DNA-binding domain"/>
    <property type="match status" value="1"/>
</dbReference>
<comment type="caution">
    <text evidence="6">The sequence shown here is derived from an EMBL/GenBank/DDBJ whole genome shotgun (WGS) entry which is preliminary data.</text>
</comment>
<keyword evidence="7" id="KW-1185">Reference proteome</keyword>
<dbReference type="SUPFAM" id="SSF46785">
    <property type="entry name" value="Winged helix' DNA-binding domain"/>
    <property type="match status" value="1"/>
</dbReference>
<dbReference type="InterPro" id="IPR029063">
    <property type="entry name" value="SAM-dependent_MTases_sf"/>
</dbReference>
<dbReference type="PIRSF" id="PIRSF005739">
    <property type="entry name" value="O-mtase"/>
    <property type="match status" value="1"/>
</dbReference>
<dbReference type="GO" id="GO:0008171">
    <property type="term" value="F:O-methyltransferase activity"/>
    <property type="evidence" value="ECO:0007669"/>
    <property type="project" value="InterPro"/>
</dbReference>
<keyword evidence="1" id="KW-0489">Methyltransferase</keyword>
<proteinExistence type="predicted"/>
<dbReference type="PROSITE" id="PS51683">
    <property type="entry name" value="SAM_OMT_II"/>
    <property type="match status" value="1"/>
</dbReference>
<dbReference type="Gene3D" id="3.40.50.150">
    <property type="entry name" value="Vaccinia Virus protein VP39"/>
    <property type="match status" value="1"/>
</dbReference>
<evidence type="ECO:0000259" key="5">
    <source>
        <dbReference type="Pfam" id="PF00891"/>
    </source>
</evidence>
<name>A0A8H4VU76_9HELO</name>
<keyword evidence="3" id="KW-0949">S-adenosyl-L-methionine</keyword>
<sequence length="396" mass="43573">MSSLPLEELISQLETIARDPPDSLVASDTLRSRLRIASRNASRSLEKPAEVIQRVLLAQPVESIAIRIAVDLQLFAALADDKKSLDELAQTTKADRILLGRLLRTLSAFGAVVEADSCYVLSASYKLLADPKFANALASCGDFLGPAYQALPSYLASTKYQNPSDPNNTAVQAAFNTKDKDLFAIFAENPTLAQGFSTLMSTWGDGNSLIQDLLPINRILEDRSDGFDTHVAWVDVGGGYGQKTIALKHAFPELQGHFIVQDLPHIISNAPETQGVENMSHDFFTEQPIKGAKAYYLRQVLHDFPKEPCVRILKELRKVMKSGYSKIFIHEQIVPEYGASVWAVTQDFNMMTLLAAAERTGEQFAEILDDAGLKIVRIYPAPDGESEGIIEADIME</sequence>
<keyword evidence="2" id="KW-0808">Transferase</keyword>
<dbReference type="OrthoDB" id="1535081at2759"/>
<evidence type="ECO:0000256" key="1">
    <source>
        <dbReference type="ARBA" id="ARBA00022603"/>
    </source>
</evidence>
<accession>A0A8H4VU76</accession>
<dbReference type="EMBL" id="JAAMPI010001847">
    <property type="protein sequence ID" value="KAF4622738.1"/>
    <property type="molecule type" value="Genomic_DNA"/>
</dbReference>
<dbReference type="Pfam" id="PF00891">
    <property type="entry name" value="Methyltransf_2"/>
    <property type="match status" value="1"/>
</dbReference>
<evidence type="ECO:0000313" key="7">
    <source>
        <dbReference type="Proteomes" id="UP000566819"/>
    </source>
</evidence>
<dbReference type="AlphaFoldDB" id="A0A8H4VU76"/>
<evidence type="ECO:0000256" key="4">
    <source>
        <dbReference type="PIRSR" id="PIRSR005739-1"/>
    </source>
</evidence>
<dbReference type="Proteomes" id="UP000566819">
    <property type="component" value="Unassembled WGS sequence"/>
</dbReference>
<dbReference type="InterPro" id="IPR001077">
    <property type="entry name" value="COMT_C"/>
</dbReference>
<evidence type="ECO:0000256" key="2">
    <source>
        <dbReference type="ARBA" id="ARBA00022679"/>
    </source>
</evidence>